<dbReference type="EMBL" id="UINC01000023">
    <property type="protein sequence ID" value="SUZ47573.1"/>
    <property type="molecule type" value="Genomic_DNA"/>
</dbReference>
<proteinExistence type="predicted"/>
<protein>
    <recommendedName>
        <fullName evidence="2">Short-chain dehydrogenase/reductase SDR</fullName>
    </recommendedName>
</protein>
<gene>
    <name evidence="1" type="ORF">METZ01_LOCUS427</name>
</gene>
<name>A0A381N1P6_9ZZZZ</name>
<evidence type="ECO:0000313" key="1">
    <source>
        <dbReference type="EMBL" id="SUZ47573.1"/>
    </source>
</evidence>
<dbReference type="Gene3D" id="3.40.50.720">
    <property type="entry name" value="NAD(P)-binding Rossmann-like Domain"/>
    <property type="match status" value="1"/>
</dbReference>
<evidence type="ECO:0008006" key="2">
    <source>
        <dbReference type="Google" id="ProtNLM"/>
    </source>
</evidence>
<accession>A0A381N1P6</accession>
<dbReference type="AlphaFoldDB" id="A0A381N1P6"/>
<dbReference type="SUPFAM" id="SSF51735">
    <property type="entry name" value="NAD(P)-binding Rossmann-fold domains"/>
    <property type="match status" value="1"/>
</dbReference>
<sequence length="45" mass="4680">MSNVENSIARPNKMTNRLDNKVAVVTGGNSGIGEDTATLFAEEGA</sequence>
<organism evidence="1">
    <name type="scientific">marine metagenome</name>
    <dbReference type="NCBI Taxonomy" id="408172"/>
    <lineage>
        <taxon>unclassified sequences</taxon>
        <taxon>metagenomes</taxon>
        <taxon>ecological metagenomes</taxon>
    </lineage>
</organism>
<dbReference type="InterPro" id="IPR036291">
    <property type="entry name" value="NAD(P)-bd_dom_sf"/>
</dbReference>
<reference evidence="1" key="1">
    <citation type="submission" date="2018-05" db="EMBL/GenBank/DDBJ databases">
        <authorList>
            <person name="Lanie J.A."/>
            <person name="Ng W.-L."/>
            <person name="Kazmierczak K.M."/>
            <person name="Andrzejewski T.M."/>
            <person name="Davidsen T.M."/>
            <person name="Wayne K.J."/>
            <person name="Tettelin H."/>
            <person name="Glass J.I."/>
            <person name="Rusch D."/>
            <person name="Podicherti R."/>
            <person name="Tsui H.-C.T."/>
            <person name="Winkler M.E."/>
        </authorList>
    </citation>
    <scope>NUCLEOTIDE SEQUENCE</scope>
</reference>
<feature type="non-terminal residue" evidence="1">
    <location>
        <position position="45"/>
    </location>
</feature>